<name>A0ABW1YC77_9DEIO</name>
<keyword evidence="2" id="KW-1185">Reference proteome</keyword>
<dbReference type="EMBL" id="JBHSWD010000001">
    <property type="protein sequence ID" value="MFC6591907.1"/>
    <property type="molecule type" value="Genomic_DNA"/>
</dbReference>
<sequence length="566" mass="63570">MIASSIIRAFEKDLREHLLACGKAQLDYQNCKTGKKYTLRLREGGQPIHGEADALGFIDLAEVCEQNADQIGIELDDIGYIAAFARDFKALRNDVAHSRNVTSEELTRMQQSITYIYNRSHKGGGGVRFSISGSLIKKGFVPSSEDLQAYATSAEAQAQQAALRRRNQVNLAQSNRVAATLLDYYAGGDKPRPGDTCYASYQTATGTRRLLTFASRECWNRVFIDSPPAQIRSGYIDPEMVPLPESGPTRHTPHRIKMGRYDLLDLGPYCLRSVETYADGLQLNFSEMPFFTWCDRYSDLEDEYVSQIPALLDEDKVPTNADLPLREQFLPHLESVFDSASRLTAGGVVVLTVIPIDEAASDALLLIEQRSTEVADGQGLLTTIPRGFHDRFASSHKDYDLEQTVMREVAEEVFNKSGLHKGEVDTEAYFDACPPVADLRRSGAYTLRPSSFGFDLLKGNYTVTYLLLVQDCTWWPRFRQYQGMNYEFSMSGGSKSVLLSDTLRLERLMGRPDWTTEGYVAFIEGLRQLPQTFEQAGLNALAYRAREVAELLPTLHWTSPDDAFWR</sequence>
<reference evidence="2" key="1">
    <citation type="journal article" date="2019" name="Int. J. Syst. Evol. Microbiol.">
        <title>The Global Catalogue of Microorganisms (GCM) 10K type strain sequencing project: providing services to taxonomists for standard genome sequencing and annotation.</title>
        <authorList>
            <consortium name="The Broad Institute Genomics Platform"/>
            <consortium name="The Broad Institute Genome Sequencing Center for Infectious Disease"/>
            <person name="Wu L."/>
            <person name="Ma J."/>
        </authorList>
    </citation>
    <scope>NUCLEOTIDE SEQUENCE [LARGE SCALE GENOMIC DNA]</scope>
    <source>
        <strain evidence="2">CGMCC 1.15772</strain>
    </source>
</reference>
<protein>
    <recommendedName>
        <fullName evidence="3">Swt1-like HEPN domain-containing protein</fullName>
    </recommendedName>
</protein>
<comment type="caution">
    <text evidence="1">The sequence shown here is derived from an EMBL/GenBank/DDBJ whole genome shotgun (WGS) entry which is preliminary data.</text>
</comment>
<evidence type="ECO:0000313" key="2">
    <source>
        <dbReference type="Proteomes" id="UP001596297"/>
    </source>
</evidence>
<organism evidence="1 2">
    <name type="scientific">Deinococcus lacus</name>
    <dbReference type="NCBI Taxonomy" id="392561"/>
    <lineage>
        <taxon>Bacteria</taxon>
        <taxon>Thermotogati</taxon>
        <taxon>Deinococcota</taxon>
        <taxon>Deinococci</taxon>
        <taxon>Deinococcales</taxon>
        <taxon>Deinococcaceae</taxon>
        <taxon>Deinococcus</taxon>
    </lineage>
</organism>
<proteinExistence type="predicted"/>
<accession>A0ABW1YC77</accession>
<evidence type="ECO:0000313" key="1">
    <source>
        <dbReference type="EMBL" id="MFC6591907.1"/>
    </source>
</evidence>
<evidence type="ECO:0008006" key="3">
    <source>
        <dbReference type="Google" id="ProtNLM"/>
    </source>
</evidence>
<gene>
    <name evidence="1" type="ORF">ACFP81_07740</name>
</gene>
<dbReference type="RefSeq" id="WP_380082923.1">
    <property type="nucleotide sequence ID" value="NZ_JBHSWD010000001.1"/>
</dbReference>
<dbReference type="Proteomes" id="UP001596297">
    <property type="component" value="Unassembled WGS sequence"/>
</dbReference>